<keyword evidence="1 2" id="KW-0238">DNA-binding</keyword>
<comment type="caution">
    <text evidence="4">The sequence shown here is derived from an EMBL/GenBank/DDBJ whole genome shotgun (WGS) entry which is preliminary data.</text>
</comment>
<name>A0A7X2HPD5_RALPI</name>
<dbReference type="EMBL" id="WJYN01000006">
    <property type="protein sequence ID" value="MRT00239.1"/>
    <property type="molecule type" value="Genomic_DNA"/>
</dbReference>
<dbReference type="InterPro" id="IPR001647">
    <property type="entry name" value="HTH_TetR"/>
</dbReference>
<dbReference type="RefSeq" id="WP_154207536.1">
    <property type="nucleotide sequence ID" value="NZ_WJYN01000006.1"/>
</dbReference>
<organism evidence="4 5">
    <name type="scientific">Ralstonia pickettii</name>
    <name type="common">Burkholderia pickettii</name>
    <dbReference type="NCBI Taxonomy" id="329"/>
    <lineage>
        <taxon>Bacteria</taxon>
        <taxon>Pseudomonadati</taxon>
        <taxon>Pseudomonadota</taxon>
        <taxon>Betaproteobacteria</taxon>
        <taxon>Burkholderiales</taxon>
        <taxon>Burkholderiaceae</taxon>
        <taxon>Ralstonia</taxon>
    </lineage>
</organism>
<feature type="domain" description="HTH tetR-type" evidence="3">
    <location>
        <begin position="30"/>
        <end position="90"/>
    </location>
</feature>
<evidence type="ECO:0000256" key="2">
    <source>
        <dbReference type="PROSITE-ProRule" id="PRU00335"/>
    </source>
</evidence>
<dbReference type="Pfam" id="PF00440">
    <property type="entry name" value="TetR_N"/>
    <property type="match status" value="1"/>
</dbReference>
<evidence type="ECO:0000259" key="3">
    <source>
        <dbReference type="PROSITE" id="PS50977"/>
    </source>
</evidence>
<gene>
    <name evidence="4" type="ORF">GJQ57_16475</name>
</gene>
<dbReference type="SUPFAM" id="SSF46689">
    <property type="entry name" value="Homeodomain-like"/>
    <property type="match status" value="1"/>
</dbReference>
<dbReference type="PRINTS" id="PR00455">
    <property type="entry name" value="HTHTETR"/>
</dbReference>
<dbReference type="InterPro" id="IPR050109">
    <property type="entry name" value="HTH-type_TetR-like_transc_reg"/>
</dbReference>
<dbReference type="Proteomes" id="UP000441032">
    <property type="component" value="Unassembled WGS sequence"/>
</dbReference>
<dbReference type="GO" id="GO:0003700">
    <property type="term" value="F:DNA-binding transcription factor activity"/>
    <property type="evidence" value="ECO:0007669"/>
    <property type="project" value="TreeGrafter"/>
</dbReference>
<accession>A0A7X2HPD5</accession>
<dbReference type="PROSITE" id="PS50977">
    <property type="entry name" value="HTH_TETR_2"/>
    <property type="match status" value="1"/>
</dbReference>
<evidence type="ECO:0000313" key="5">
    <source>
        <dbReference type="Proteomes" id="UP000441032"/>
    </source>
</evidence>
<dbReference type="InterPro" id="IPR009057">
    <property type="entry name" value="Homeodomain-like_sf"/>
</dbReference>
<protein>
    <submittedName>
        <fullName evidence="4">TetR family transcriptional regulator</fullName>
    </submittedName>
</protein>
<dbReference type="AlphaFoldDB" id="A0A7X2HPD5"/>
<reference evidence="4 5" key="1">
    <citation type="submission" date="2019-11" db="EMBL/GenBank/DDBJ databases">
        <title>Phenotypic characterization of an OXA-22 and OXA-60 co-producing Ralstonia pickettii clinical strain.</title>
        <authorList>
            <person name="He F."/>
        </authorList>
    </citation>
    <scope>NUCLEOTIDE SEQUENCE [LARGE SCALE GENOMIC DNA]</scope>
    <source>
        <strain evidence="4 5">PSLESD1</strain>
    </source>
</reference>
<proteinExistence type="predicted"/>
<dbReference type="Gene3D" id="1.10.357.10">
    <property type="entry name" value="Tetracycline Repressor, domain 2"/>
    <property type="match status" value="1"/>
</dbReference>
<dbReference type="PANTHER" id="PTHR30055:SF237">
    <property type="entry name" value="TRANSCRIPTIONAL REPRESSOR MCE3R"/>
    <property type="match status" value="1"/>
</dbReference>
<dbReference type="GO" id="GO:0000976">
    <property type="term" value="F:transcription cis-regulatory region binding"/>
    <property type="evidence" value="ECO:0007669"/>
    <property type="project" value="TreeGrafter"/>
</dbReference>
<dbReference type="PANTHER" id="PTHR30055">
    <property type="entry name" value="HTH-TYPE TRANSCRIPTIONAL REGULATOR RUTR"/>
    <property type="match status" value="1"/>
</dbReference>
<evidence type="ECO:0000256" key="1">
    <source>
        <dbReference type="ARBA" id="ARBA00023125"/>
    </source>
</evidence>
<evidence type="ECO:0000313" key="4">
    <source>
        <dbReference type="EMBL" id="MRT00239.1"/>
    </source>
</evidence>
<sequence>MPKPSLRIDEHDAAVNVDAESSAPVAPRAQLTPDDWVRAATDLLVTKSIDAVRVDVLAKQLDVTRGSFYWHFKNRDDLLHQVLQDWSERTRVGPKLERQNPSVQGLVRDLLALPFRGRSARRTAMIEFAIRAWARRDPMAQEAVEAVDEHRMDYYIQHFQAIGFTRKDAKTRAFMLYAYQLSEATLWHQGSKPDKDARRRFFEDTLLAGAPQEDSATPSQE</sequence>
<feature type="DNA-binding region" description="H-T-H motif" evidence="2">
    <location>
        <begin position="53"/>
        <end position="72"/>
    </location>
</feature>